<sequence>MDFQHVYGISLQVVHAHGSSAFQLNERCPIGPDDTTKAMATSDRQLRNQ</sequence>
<gene>
    <name evidence="1" type="ORF">UFOPK3267_03179</name>
</gene>
<evidence type="ECO:0000313" key="1">
    <source>
        <dbReference type="EMBL" id="CAB4853644.1"/>
    </source>
</evidence>
<protein>
    <submittedName>
        <fullName evidence="1">Unannotated protein</fullName>
    </submittedName>
</protein>
<reference evidence="1" key="1">
    <citation type="submission" date="2020-05" db="EMBL/GenBank/DDBJ databases">
        <authorList>
            <person name="Chiriac C."/>
            <person name="Salcher M."/>
            <person name="Ghai R."/>
            <person name="Kavagutti S V."/>
        </authorList>
    </citation>
    <scope>NUCLEOTIDE SEQUENCE</scope>
</reference>
<proteinExistence type="predicted"/>
<name>A0A6J7C9P7_9ZZZZ</name>
<dbReference type="EMBL" id="CAFBIY010000299">
    <property type="protein sequence ID" value="CAB4853644.1"/>
    <property type="molecule type" value="Genomic_DNA"/>
</dbReference>
<accession>A0A6J7C9P7</accession>
<dbReference type="AlphaFoldDB" id="A0A6J7C9P7"/>
<organism evidence="1">
    <name type="scientific">freshwater metagenome</name>
    <dbReference type="NCBI Taxonomy" id="449393"/>
    <lineage>
        <taxon>unclassified sequences</taxon>
        <taxon>metagenomes</taxon>
        <taxon>ecological metagenomes</taxon>
    </lineage>
</organism>